<comment type="caution">
    <text evidence="1">The sequence shown here is derived from an EMBL/GenBank/DDBJ whole genome shotgun (WGS) entry which is preliminary data.</text>
</comment>
<dbReference type="EMBL" id="LKAM01000005">
    <property type="protein sequence ID" value="KUM48691.1"/>
    <property type="molecule type" value="Genomic_DNA"/>
</dbReference>
<geneLocation type="mitochondrion" evidence="1"/>
<keyword evidence="1" id="KW-0496">Mitochondrion</keyword>
<gene>
    <name evidence="1" type="ORF">ABT39_MTgene4706</name>
</gene>
<accession>A0A101M0C1</accession>
<protein>
    <submittedName>
        <fullName evidence="1">Uncharacterized protein</fullName>
    </submittedName>
</protein>
<proteinExistence type="predicted"/>
<reference evidence="1" key="1">
    <citation type="journal article" date="2015" name="Genome Biol. Evol.">
        <title>Organellar Genomes of White Spruce (Picea glauca): Assembly and Annotation.</title>
        <authorList>
            <person name="Jackman S.D."/>
            <person name="Warren R.L."/>
            <person name="Gibb E.A."/>
            <person name="Vandervalk B.P."/>
            <person name="Mohamadi H."/>
            <person name="Chu J."/>
            <person name="Raymond A."/>
            <person name="Pleasance S."/>
            <person name="Coope R."/>
            <person name="Wildung M.R."/>
            <person name="Ritland C.E."/>
            <person name="Bousquet J."/>
            <person name="Jones S.J."/>
            <person name="Bohlmann J."/>
            <person name="Birol I."/>
        </authorList>
    </citation>
    <scope>NUCLEOTIDE SEQUENCE [LARGE SCALE GENOMIC DNA]</scope>
    <source>
        <tissue evidence="1">Flushing bud</tissue>
    </source>
</reference>
<name>A0A101M0C1_PICGL</name>
<evidence type="ECO:0000313" key="1">
    <source>
        <dbReference type="EMBL" id="KUM48691.1"/>
    </source>
</evidence>
<sequence>MEWSWLTQLAPGLLDNQFQLQDEEVSLYNLIEWDVLSTGMLR</sequence>
<organism evidence="1">
    <name type="scientific">Picea glauca</name>
    <name type="common">White spruce</name>
    <name type="synonym">Pinus glauca</name>
    <dbReference type="NCBI Taxonomy" id="3330"/>
    <lineage>
        <taxon>Eukaryota</taxon>
        <taxon>Viridiplantae</taxon>
        <taxon>Streptophyta</taxon>
        <taxon>Embryophyta</taxon>
        <taxon>Tracheophyta</taxon>
        <taxon>Spermatophyta</taxon>
        <taxon>Pinopsida</taxon>
        <taxon>Pinidae</taxon>
        <taxon>Conifers I</taxon>
        <taxon>Pinales</taxon>
        <taxon>Pinaceae</taxon>
        <taxon>Picea</taxon>
    </lineage>
</organism>
<dbReference type="AlphaFoldDB" id="A0A101M0C1"/>